<evidence type="ECO:0008006" key="4">
    <source>
        <dbReference type="Google" id="ProtNLM"/>
    </source>
</evidence>
<sequence>MHAMSRFFLKSFFLFTAFLVIYSCSSSKKAQVDTIDEDSLKREQTVVPDTFVLPDVPNEITKSEARAEYLVIHYWDRFNFADEKLTLRPEITEQAFVDYVNILSFVPFDKAKESLIHTLKKAEVDSAMYSYFGTLFDKYFYGPNSPFRNEELYIPVLQELVNSDSISEANKSKYRFQLEMVMKNRVGQTANDFSYTLASGQTKKMYSIRSEYLVLMFSNPGCSTCASVTNALAKSPTLNEAFSMNSPTRTMITVLTVYPDEDINEWRSHLPQMPANWIHSYDKGTVITKQKLYDIRAIPTLYLLDKDKKVILKDTSIEAIESFFSKPNE</sequence>
<dbReference type="Pfam" id="PF17127">
    <property type="entry name" value="DUF5106"/>
    <property type="match status" value="1"/>
</dbReference>
<organism evidence="3">
    <name type="scientific">bioreactor metagenome</name>
    <dbReference type="NCBI Taxonomy" id="1076179"/>
    <lineage>
        <taxon>unclassified sequences</taxon>
        <taxon>metagenomes</taxon>
        <taxon>ecological metagenomes</taxon>
    </lineage>
</organism>
<proteinExistence type="predicted"/>
<dbReference type="Pfam" id="PF13905">
    <property type="entry name" value="Thioredoxin_8"/>
    <property type="match status" value="1"/>
</dbReference>
<dbReference type="SUPFAM" id="SSF52833">
    <property type="entry name" value="Thioredoxin-like"/>
    <property type="match status" value="1"/>
</dbReference>
<reference evidence="3" key="1">
    <citation type="submission" date="2019-08" db="EMBL/GenBank/DDBJ databases">
        <authorList>
            <person name="Kucharzyk K."/>
            <person name="Murdoch R.W."/>
            <person name="Higgins S."/>
            <person name="Loffler F."/>
        </authorList>
    </citation>
    <scope>NUCLEOTIDE SEQUENCE</scope>
</reference>
<dbReference type="InterPro" id="IPR036249">
    <property type="entry name" value="Thioredoxin-like_sf"/>
</dbReference>
<dbReference type="EMBL" id="VSSQ01013248">
    <property type="protein sequence ID" value="MPM51069.1"/>
    <property type="molecule type" value="Genomic_DNA"/>
</dbReference>
<dbReference type="InterPro" id="IPR033395">
    <property type="entry name" value="DUF5106"/>
</dbReference>
<evidence type="ECO:0000259" key="2">
    <source>
        <dbReference type="Pfam" id="PF17127"/>
    </source>
</evidence>
<accession>A0A645AD09</accession>
<dbReference type="AlphaFoldDB" id="A0A645AD09"/>
<name>A0A645AD09_9ZZZZ</name>
<feature type="domain" description="DUF5106" evidence="2">
    <location>
        <begin position="24"/>
        <end position="184"/>
    </location>
</feature>
<feature type="domain" description="Thioredoxin-like fold" evidence="1">
    <location>
        <begin position="211"/>
        <end position="310"/>
    </location>
</feature>
<dbReference type="Gene3D" id="3.40.30.10">
    <property type="entry name" value="Glutaredoxin"/>
    <property type="match status" value="1"/>
</dbReference>
<protein>
    <recommendedName>
        <fullName evidence="4">DUF5106 domain-containing protein</fullName>
    </recommendedName>
</protein>
<dbReference type="InterPro" id="IPR012336">
    <property type="entry name" value="Thioredoxin-like_fold"/>
</dbReference>
<gene>
    <name evidence="3" type="ORF">SDC9_97815</name>
</gene>
<comment type="caution">
    <text evidence="3">The sequence shown here is derived from an EMBL/GenBank/DDBJ whole genome shotgun (WGS) entry which is preliminary data.</text>
</comment>
<dbReference type="PROSITE" id="PS51257">
    <property type="entry name" value="PROKAR_LIPOPROTEIN"/>
    <property type="match status" value="1"/>
</dbReference>
<evidence type="ECO:0000313" key="3">
    <source>
        <dbReference type="EMBL" id="MPM51069.1"/>
    </source>
</evidence>
<evidence type="ECO:0000259" key="1">
    <source>
        <dbReference type="Pfam" id="PF13905"/>
    </source>
</evidence>